<dbReference type="RefSeq" id="WP_353722260.1">
    <property type="nucleotide sequence ID" value="NZ_CP159289.1"/>
</dbReference>
<sequence length="183" mass="20760">MKAVHFTESTGWNSVTNYENGLITSITGTDQYGPYTEIFELKVGLTKKITSSNGGVQEFTYDQKGNLTLIEISRNGKKMSQYQYWYDDSPRPENSIPITFKGIPTPWFLGGTPQNRQRRDEVNNPVKIETTSWETQTPLIATINFTYTYNAGNYPATRSESWNNDNGVNSGFTKLTYKYGGCR</sequence>
<name>A0AAU8FU37_9BACT</name>
<reference evidence="1" key="1">
    <citation type="submission" date="2024-06" db="EMBL/GenBank/DDBJ databases">
        <title>Sequencing and assembly of the genome of Dyadobacter sp. strain 676, a symbiont of Cyamopsis tetragonoloba.</title>
        <authorList>
            <person name="Guro P."/>
            <person name="Sazanova A."/>
            <person name="Kuznetsova I."/>
            <person name="Belimov A."/>
            <person name="Safronova V."/>
        </authorList>
    </citation>
    <scope>NUCLEOTIDE SEQUENCE</scope>
    <source>
        <strain evidence="1">676</strain>
    </source>
</reference>
<evidence type="ECO:0008006" key="2">
    <source>
        <dbReference type="Google" id="ProtNLM"/>
    </source>
</evidence>
<dbReference type="EMBL" id="CP159289">
    <property type="protein sequence ID" value="XCH26995.1"/>
    <property type="molecule type" value="Genomic_DNA"/>
</dbReference>
<accession>A0AAU8FU37</accession>
<dbReference type="AlphaFoldDB" id="A0AAU8FU37"/>
<protein>
    <recommendedName>
        <fullName evidence="2">RHS repeat protein</fullName>
    </recommendedName>
</protein>
<organism evidence="1">
    <name type="scientific">Dyadobacter sp. 676</name>
    <dbReference type="NCBI Taxonomy" id="3088362"/>
    <lineage>
        <taxon>Bacteria</taxon>
        <taxon>Pseudomonadati</taxon>
        <taxon>Bacteroidota</taxon>
        <taxon>Cytophagia</taxon>
        <taxon>Cytophagales</taxon>
        <taxon>Spirosomataceae</taxon>
        <taxon>Dyadobacter</taxon>
    </lineage>
</organism>
<gene>
    <name evidence="1" type="ORF">ABV298_11570</name>
</gene>
<proteinExistence type="predicted"/>
<evidence type="ECO:0000313" key="1">
    <source>
        <dbReference type="EMBL" id="XCH26995.1"/>
    </source>
</evidence>